<evidence type="ECO:0000313" key="2">
    <source>
        <dbReference type="EMBL" id="PJZ92516.1"/>
    </source>
</evidence>
<dbReference type="PANTHER" id="PTHR43813">
    <property type="entry name" value="ACYL-ACTIVATING ENZYME 16, CHLOROPLASTIC-RELATED"/>
    <property type="match status" value="1"/>
</dbReference>
<dbReference type="EMBL" id="NPEF01000128">
    <property type="protein sequence ID" value="PJZ92516.1"/>
    <property type="molecule type" value="Genomic_DNA"/>
</dbReference>
<dbReference type="PANTHER" id="PTHR43813:SF1">
    <property type="entry name" value="ACYL-ACTIVATING ENZYME 16, CHLOROPLASTIC-RELATED"/>
    <property type="match status" value="1"/>
</dbReference>
<dbReference type="SUPFAM" id="SSF56801">
    <property type="entry name" value="Acetyl-CoA synthetase-like"/>
    <property type="match status" value="1"/>
</dbReference>
<dbReference type="OrthoDB" id="9778383at2"/>
<organism evidence="2">
    <name type="scientific">Leptospira ellisii</name>
    <dbReference type="NCBI Taxonomy" id="2023197"/>
    <lineage>
        <taxon>Bacteria</taxon>
        <taxon>Pseudomonadati</taxon>
        <taxon>Spirochaetota</taxon>
        <taxon>Spirochaetia</taxon>
        <taxon>Leptospirales</taxon>
        <taxon>Leptospiraceae</taxon>
        <taxon>Leptospira</taxon>
    </lineage>
</organism>
<gene>
    <name evidence="2" type="ORF">CH379_12710</name>
</gene>
<protein>
    <recommendedName>
        <fullName evidence="1">AMP-dependent synthetase/ligase domain-containing protein</fullName>
    </recommendedName>
</protein>
<dbReference type="InterPro" id="IPR000873">
    <property type="entry name" value="AMP-dep_synth/lig_dom"/>
</dbReference>
<evidence type="ECO:0000259" key="1">
    <source>
        <dbReference type="Pfam" id="PF00501"/>
    </source>
</evidence>
<name>A0A2N0B7M3_9LEPT</name>
<proteinExistence type="predicted"/>
<dbReference type="InterPro" id="IPR020845">
    <property type="entry name" value="AMP-binding_CS"/>
</dbReference>
<sequence length="204" mass="23011">METGFKHLYDLLVLSSERFPNKETFCKRTPTGIRGRTFSVLKDQVDEMTAGWIAEGVSVEDKILYLCDSSTNWFFADLSVITSGAVCVPRGTDVVDEDILYIVNHSESRFAIVQRDKDKERLIRLAERIPSIERIFVLEDDLGELKSGEDGALSLMKIGRQYLTKNPNAIRERLHQTSPDRLATLIYTSGTTGAPKGVMLHQTR</sequence>
<comment type="caution">
    <text evidence="2">The sequence shown here is derived from an EMBL/GenBank/DDBJ whole genome shotgun (WGS) entry which is preliminary data.</text>
</comment>
<reference evidence="2" key="1">
    <citation type="submission" date="2017-07" db="EMBL/GenBank/DDBJ databases">
        <title>Leptospira spp. isolated from tropical soils.</title>
        <authorList>
            <person name="Thibeaux R."/>
            <person name="Iraola G."/>
            <person name="Ferres I."/>
            <person name="Bierque E."/>
            <person name="Girault D."/>
            <person name="Soupe-Gilbert M.-E."/>
            <person name="Picardeau M."/>
            <person name="Goarant C."/>
        </authorList>
    </citation>
    <scope>NUCLEOTIDE SEQUENCE [LARGE SCALE GENOMIC DNA]</scope>
    <source>
        <strain evidence="2">ATI7-C-A5</strain>
    </source>
</reference>
<dbReference type="InterPro" id="IPR042099">
    <property type="entry name" value="ANL_N_sf"/>
</dbReference>
<dbReference type="AlphaFoldDB" id="A0A2N0B7M3"/>
<dbReference type="InterPro" id="IPR052987">
    <property type="entry name" value="Chloroplast_AMP-bd_Enzymes"/>
</dbReference>
<dbReference type="Pfam" id="PF00501">
    <property type="entry name" value="AMP-binding"/>
    <property type="match status" value="1"/>
</dbReference>
<dbReference type="PROSITE" id="PS00455">
    <property type="entry name" value="AMP_BINDING"/>
    <property type="match status" value="1"/>
</dbReference>
<feature type="domain" description="AMP-dependent synthetase/ligase" evidence="1">
    <location>
        <begin position="17"/>
        <end position="202"/>
    </location>
</feature>
<accession>A0A2N0B7M3</accession>
<dbReference type="Gene3D" id="3.40.50.12780">
    <property type="entry name" value="N-terminal domain of ligase-like"/>
    <property type="match status" value="1"/>
</dbReference>